<dbReference type="Proteomes" id="UP000324336">
    <property type="component" value="Unassembled WGS sequence"/>
</dbReference>
<accession>A0AB38Q2H0</accession>
<proteinExistence type="predicted"/>
<sequence>MVKIKPEFQINKNELDYEISELPNELLSKSLICRQNIVRELHNNKENFNGIIRIYKDYIKKLINNEIIDFELRDLIKLNVPDDKISQLETKIIKEFEKVLKTKFKIIK</sequence>
<protein>
    <submittedName>
        <fullName evidence="1">Uncharacterized protein</fullName>
    </submittedName>
</protein>
<organism evidence="1 2">
    <name type="scientific">Brachyspira aalborgi</name>
    <dbReference type="NCBI Taxonomy" id="29522"/>
    <lineage>
        <taxon>Bacteria</taxon>
        <taxon>Pseudomonadati</taxon>
        <taxon>Spirochaetota</taxon>
        <taxon>Spirochaetia</taxon>
        <taxon>Brachyspirales</taxon>
        <taxon>Brachyspiraceae</taxon>
        <taxon>Brachyspira</taxon>
    </lineage>
</organism>
<gene>
    <name evidence="1" type="ORF">EPJ73_00475</name>
</gene>
<name>A0AB38Q2H0_9SPIR</name>
<evidence type="ECO:0000313" key="2">
    <source>
        <dbReference type="Proteomes" id="UP000324336"/>
    </source>
</evidence>
<dbReference type="RefSeq" id="WP_147774535.1">
    <property type="nucleotide sequence ID" value="NZ_SAYA01000001.1"/>
</dbReference>
<evidence type="ECO:0000313" key="1">
    <source>
        <dbReference type="EMBL" id="TXJ28465.1"/>
    </source>
</evidence>
<dbReference type="EMBL" id="SAYA01000001">
    <property type="protein sequence ID" value="TXJ28465.1"/>
    <property type="molecule type" value="Genomic_DNA"/>
</dbReference>
<dbReference type="AlphaFoldDB" id="A0AB38Q2H0"/>
<reference evidence="1 2" key="1">
    <citation type="journal article" date="1992" name="Lakartidningen">
        <title>[Penicillin V and not amoxicillin is the first choice preparation in acute otitis].</title>
        <authorList>
            <person name="Kamme C."/>
            <person name="Lundgren K."/>
            <person name="Prellner K."/>
        </authorList>
    </citation>
    <scope>NUCLEOTIDE SEQUENCE [LARGE SCALE GENOMIC DNA]</scope>
    <source>
        <strain evidence="1 2">PC4597II</strain>
    </source>
</reference>
<comment type="caution">
    <text evidence="1">The sequence shown here is derived from an EMBL/GenBank/DDBJ whole genome shotgun (WGS) entry which is preliminary data.</text>
</comment>